<sequence>MVVRTSHFWSPLQEALLLNSILMDRGQLACLVHSLHPAINSLQVMPELIVCLPWIPCSRVRISVPVIVPAKWSSLFRC</sequence>
<organism evidence="1 2">
    <name type="scientific">Triticum urartu</name>
    <name type="common">Red wild einkorn</name>
    <name type="synonym">Crithodium urartu</name>
    <dbReference type="NCBI Taxonomy" id="4572"/>
    <lineage>
        <taxon>Eukaryota</taxon>
        <taxon>Viridiplantae</taxon>
        <taxon>Streptophyta</taxon>
        <taxon>Embryophyta</taxon>
        <taxon>Tracheophyta</taxon>
        <taxon>Spermatophyta</taxon>
        <taxon>Magnoliopsida</taxon>
        <taxon>Liliopsida</taxon>
        <taxon>Poales</taxon>
        <taxon>Poaceae</taxon>
        <taxon>BOP clade</taxon>
        <taxon>Pooideae</taxon>
        <taxon>Triticodae</taxon>
        <taxon>Triticeae</taxon>
        <taxon>Triticinae</taxon>
        <taxon>Triticum</taxon>
    </lineage>
</organism>
<dbReference type="Proteomes" id="UP000015106">
    <property type="component" value="Chromosome 2"/>
</dbReference>
<reference evidence="1" key="3">
    <citation type="submission" date="2022-06" db="UniProtKB">
        <authorList>
            <consortium name="EnsemblPlants"/>
        </authorList>
    </citation>
    <scope>IDENTIFICATION</scope>
</reference>
<accession>A0A8R7TH62</accession>
<reference evidence="2" key="1">
    <citation type="journal article" date="2013" name="Nature">
        <title>Draft genome of the wheat A-genome progenitor Triticum urartu.</title>
        <authorList>
            <person name="Ling H.Q."/>
            <person name="Zhao S."/>
            <person name="Liu D."/>
            <person name="Wang J."/>
            <person name="Sun H."/>
            <person name="Zhang C."/>
            <person name="Fan H."/>
            <person name="Li D."/>
            <person name="Dong L."/>
            <person name="Tao Y."/>
            <person name="Gao C."/>
            <person name="Wu H."/>
            <person name="Li Y."/>
            <person name="Cui Y."/>
            <person name="Guo X."/>
            <person name="Zheng S."/>
            <person name="Wang B."/>
            <person name="Yu K."/>
            <person name="Liang Q."/>
            <person name="Yang W."/>
            <person name="Lou X."/>
            <person name="Chen J."/>
            <person name="Feng M."/>
            <person name="Jian J."/>
            <person name="Zhang X."/>
            <person name="Luo G."/>
            <person name="Jiang Y."/>
            <person name="Liu J."/>
            <person name="Wang Z."/>
            <person name="Sha Y."/>
            <person name="Zhang B."/>
            <person name="Wu H."/>
            <person name="Tang D."/>
            <person name="Shen Q."/>
            <person name="Xue P."/>
            <person name="Zou S."/>
            <person name="Wang X."/>
            <person name="Liu X."/>
            <person name="Wang F."/>
            <person name="Yang Y."/>
            <person name="An X."/>
            <person name="Dong Z."/>
            <person name="Zhang K."/>
            <person name="Zhang X."/>
            <person name="Luo M.C."/>
            <person name="Dvorak J."/>
            <person name="Tong Y."/>
            <person name="Wang J."/>
            <person name="Yang H."/>
            <person name="Li Z."/>
            <person name="Wang D."/>
            <person name="Zhang A."/>
            <person name="Wang J."/>
        </authorList>
    </citation>
    <scope>NUCLEOTIDE SEQUENCE</scope>
    <source>
        <strain evidence="2">cv. G1812</strain>
    </source>
</reference>
<name>A0A8R7TH62_TRIUA</name>
<evidence type="ECO:0000313" key="1">
    <source>
        <dbReference type="EnsemblPlants" id="TuG1812G0200002824.01.T01"/>
    </source>
</evidence>
<dbReference type="AlphaFoldDB" id="A0A8R7TH62"/>
<reference evidence="1" key="2">
    <citation type="submission" date="2018-03" db="EMBL/GenBank/DDBJ databases">
        <title>The Triticum urartu genome reveals the dynamic nature of wheat genome evolution.</title>
        <authorList>
            <person name="Ling H."/>
            <person name="Ma B."/>
            <person name="Shi X."/>
            <person name="Liu H."/>
            <person name="Dong L."/>
            <person name="Sun H."/>
            <person name="Cao Y."/>
            <person name="Gao Q."/>
            <person name="Zheng S."/>
            <person name="Li Y."/>
            <person name="Yu Y."/>
            <person name="Du H."/>
            <person name="Qi M."/>
            <person name="Li Y."/>
            <person name="Yu H."/>
            <person name="Cui Y."/>
            <person name="Wang N."/>
            <person name="Chen C."/>
            <person name="Wu H."/>
            <person name="Zhao Y."/>
            <person name="Zhang J."/>
            <person name="Li Y."/>
            <person name="Zhou W."/>
            <person name="Zhang B."/>
            <person name="Hu W."/>
            <person name="Eijk M."/>
            <person name="Tang J."/>
            <person name="Witsenboer H."/>
            <person name="Zhao S."/>
            <person name="Li Z."/>
            <person name="Zhang A."/>
            <person name="Wang D."/>
            <person name="Liang C."/>
        </authorList>
    </citation>
    <scope>NUCLEOTIDE SEQUENCE [LARGE SCALE GENOMIC DNA]</scope>
    <source>
        <strain evidence="1">cv. G1812</strain>
    </source>
</reference>
<dbReference type="Gramene" id="TuG1812G0200002824.01.T01">
    <property type="protein sequence ID" value="TuG1812G0200002824.01.T01"/>
    <property type="gene ID" value="TuG1812G0200002824.01"/>
</dbReference>
<dbReference type="EnsemblPlants" id="TuG1812G0200002824.01.T01">
    <property type="protein sequence ID" value="TuG1812G0200002824.01.T01"/>
    <property type="gene ID" value="TuG1812G0200002824.01"/>
</dbReference>
<protein>
    <submittedName>
        <fullName evidence="1">Uncharacterized protein</fullName>
    </submittedName>
</protein>
<evidence type="ECO:0000313" key="2">
    <source>
        <dbReference type="Proteomes" id="UP000015106"/>
    </source>
</evidence>
<proteinExistence type="predicted"/>
<keyword evidence="2" id="KW-1185">Reference proteome</keyword>
<gene>
    <name evidence="1" type="primary">LOC125537280</name>
</gene>